<evidence type="ECO:0000313" key="3">
    <source>
        <dbReference type="EMBL" id="WIM68783.1"/>
    </source>
</evidence>
<feature type="transmembrane region" description="Helical" evidence="2">
    <location>
        <begin position="12"/>
        <end position="35"/>
    </location>
</feature>
<proteinExistence type="predicted"/>
<dbReference type="InterPro" id="IPR021522">
    <property type="entry name" value="MctB"/>
</dbReference>
<keyword evidence="4" id="KW-1185">Reference proteome</keyword>
<keyword evidence="2" id="KW-1133">Transmembrane helix</keyword>
<feature type="region of interest" description="Disordered" evidence="1">
    <location>
        <begin position="40"/>
        <end position="63"/>
    </location>
</feature>
<protein>
    <submittedName>
        <fullName evidence="3">Copper transporter</fullName>
    </submittedName>
</protein>
<sequence length="330" mass="33151">MASRKSGRAGWLLSGLGFGIAGGVALGTLVLAPAMEAGSSNSASSEIAPGSSESDIAEPKKSEADEKAIEIADAQAEAADGVIADFASDAVGGSLDQRPVLILRTADADAADVEAVARFVEQAGAEDSGQITLTEKFFDKDQADGLKSIVANTLPAGAQLSEDKMAPGVHAGESLGAALMYDPETSEPIASVDDRALVLQTLREDGYIDYEDGTIRPAQGIILVSGDSDGAGEGSFAAKMLVDVATALDSRGNAVVLAGRIHSASDDGAIGILRADADGAGKVSTVDSVDRVWGQMATVLALREQIDGGSGSYGAAASAEASSPAPVAAE</sequence>
<evidence type="ECO:0000256" key="2">
    <source>
        <dbReference type="SAM" id="Phobius"/>
    </source>
</evidence>
<dbReference type="Proteomes" id="UP001225598">
    <property type="component" value="Chromosome"/>
</dbReference>
<name>A0ABY8VJH2_9CORY</name>
<dbReference type="RefSeq" id="WP_284826550.1">
    <property type="nucleotide sequence ID" value="NZ_CP126969.1"/>
</dbReference>
<keyword evidence="2" id="KW-0472">Membrane</keyword>
<organism evidence="3 4">
    <name type="scientific">Corynebacterium breve</name>
    <dbReference type="NCBI Taxonomy" id="3049799"/>
    <lineage>
        <taxon>Bacteria</taxon>
        <taxon>Bacillati</taxon>
        <taxon>Actinomycetota</taxon>
        <taxon>Actinomycetes</taxon>
        <taxon>Mycobacteriales</taxon>
        <taxon>Corynebacteriaceae</taxon>
        <taxon>Corynebacterium</taxon>
    </lineage>
</organism>
<gene>
    <name evidence="3" type="ORF">QP027_05205</name>
</gene>
<dbReference type="EMBL" id="CP126969">
    <property type="protein sequence ID" value="WIM68783.1"/>
    <property type="molecule type" value="Genomic_DNA"/>
</dbReference>
<reference evidence="3 4" key="1">
    <citation type="submission" date="2023-05" db="EMBL/GenBank/DDBJ databases">
        <title>Corynebacterium suedekumii sp. nov. and Corynebacterium breve sp. nov. isolated from raw cow's milk.</title>
        <authorList>
            <person name="Baer M.K."/>
            <person name="Mehl L."/>
            <person name="Hellmuth R."/>
            <person name="Marke G."/>
            <person name="Lipski A."/>
        </authorList>
    </citation>
    <scope>NUCLEOTIDE SEQUENCE [LARGE SCALE GENOMIC DNA]</scope>
    <source>
        <strain evidence="3 4">R4</strain>
    </source>
</reference>
<evidence type="ECO:0000256" key="1">
    <source>
        <dbReference type="SAM" id="MobiDB-lite"/>
    </source>
</evidence>
<dbReference type="Pfam" id="PF11382">
    <property type="entry name" value="MctB"/>
    <property type="match status" value="1"/>
</dbReference>
<accession>A0ABY8VJH2</accession>
<evidence type="ECO:0000313" key="4">
    <source>
        <dbReference type="Proteomes" id="UP001225598"/>
    </source>
</evidence>
<keyword evidence="2" id="KW-0812">Transmembrane</keyword>